<feature type="transmembrane region" description="Helical" evidence="19">
    <location>
        <begin position="206"/>
        <end position="225"/>
    </location>
</feature>
<dbReference type="GO" id="GO:0020037">
    <property type="term" value="F:heme binding"/>
    <property type="evidence" value="ECO:0007669"/>
    <property type="project" value="InterPro"/>
</dbReference>
<evidence type="ECO:0000259" key="22">
    <source>
        <dbReference type="PROSITE" id="PS50990"/>
    </source>
</evidence>
<comment type="subcellular location">
    <subcellularLocation>
        <location evidence="2">Cell membrane</location>
        <topology evidence="2">Multi-pass membrane protein</topology>
    </subcellularLocation>
</comment>
<dbReference type="Pfam" id="PF00199">
    <property type="entry name" value="Catalase"/>
    <property type="match status" value="1"/>
</dbReference>
<dbReference type="RefSeq" id="WP_099644524.1">
    <property type="nucleotide sequence ID" value="NZ_KZ319287.1"/>
</dbReference>
<dbReference type="GO" id="GO:0042744">
    <property type="term" value="P:hydrogen peroxide catabolic process"/>
    <property type="evidence" value="ECO:0007669"/>
    <property type="project" value="UniProtKB-KW"/>
</dbReference>
<feature type="transmembrane region" description="Helical" evidence="19">
    <location>
        <begin position="170"/>
        <end position="191"/>
    </location>
</feature>
<comment type="similarity">
    <text evidence="3">Belongs to the catalase family. HPII subfamily.</text>
</comment>
<dbReference type="PROSITE" id="PS50990">
    <property type="entry name" value="PEPTIDASE_C39"/>
    <property type="match status" value="1"/>
</dbReference>
<dbReference type="SMART" id="SM00382">
    <property type="entry name" value="AAA"/>
    <property type="match status" value="1"/>
</dbReference>
<comment type="cofactor">
    <cofactor evidence="1">
        <name>heme</name>
        <dbReference type="ChEBI" id="CHEBI:30413"/>
    </cofactor>
</comment>
<dbReference type="CDD" id="cd18571">
    <property type="entry name" value="ABC_6TM_peptidase_like"/>
    <property type="match status" value="1"/>
</dbReference>
<dbReference type="PANTHER" id="PTHR42821:SF1">
    <property type="entry name" value="CATALASE-B"/>
    <property type="match status" value="1"/>
</dbReference>
<dbReference type="SUPFAM" id="SSF90123">
    <property type="entry name" value="ABC transporter transmembrane region"/>
    <property type="match status" value="1"/>
</dbReference>
<dbReference type="SMR" id="A0A2G1VW51"/>
<dbReference type="PROSITE" id="PS51402">
    <property type="entry name" value="CATALASE_3"/>
    <property type="match status" value="1"/>
</dbReference>
<dbReference type="PANTHER" id="PTHR42821">
    <property type="entry name" value="CATALASE"/>
    <property type="match status" value="1"/>
</dbReference>
<dbReference type="InterPro" id="IPR043156">
    <property type="entry name" value="Catalase_clade2_helical"/>
</dbReference>
<protein>
    <recommendedName>
        <fullName evidence="4">catalase</fullName>
        <ecNumber evidence="4">1.11.1.6</ecNumber>
    </recommendedName>
</protein>
<name>A0A2G1VW51_9FLAO</name>
<dbReference type="InterPro" id="IPR027417">
    <property type="entry name" value="P-loop_NTPase"/>
</dbReference>
<feature type="domain" description="ABC transmembrane type-1" evidence="21">
    <location>
        <begin position="174"/>
        <end position="453"/>
    </location>
</feature>
<keyword evidence="6" id="KW-1003">Cell membrane</keyword>
<keyword evidence="12" id="KW-0067">ATP-binding</keyword>
<keyword evidence="11" id="KW-0547">Nucleotide-binding</keyword>
<dbReference type="PROSITE" id="PS50929">
    <property type="entry name" value="ABC_TM1F"/>
    <property type="match status" value="1"/>
</dbReference>
<evidence type="ECO:0000259" key="21">
    <source>
        <dbReference type="PROSITE" id="PS50929"/>
    </source>
</evidence>
<comment type="caution">
    <text evidence="23">The sequence shown here is derived from an EMBL/GenBank/DDBJ whole genome shotgun (WGS) entry which is preliminary data.</text>
</comment>
<dbReference type="Pfam" id="PF03412">
    <property type="entry name" value="Peptidase_C39"/>
    <property type="match status" value="1"/>
</dbReference>
<accession>A0A2G1VW51</accession>
<dbReference type="EC" id="1.11.1.6" evidence="4"/>
<dbReference type="GO" id="GO:0005524">
    <property type="term" value="F:ATP binding"/>
    <property type="evidence" value="ECO:0007669"/>
    <property type="project" value="UniProtKB-KW"/>
</dbReference>
<proteinExistence type="inferred from homology"/>
<dbReference type="GO" id="GO:0140359">
    <property type="term" value="F:ABC-type transporter activity"/>
    <property type="evidence" value="ECO:0007669"/>
    <property type="project" value="InterPro"/>
</dbReference>
<dbReference type="FunFam" id="3.40.50.300:FF:000221">
    <property type="entry name" value="Multidrug ABC transporter ATP-binding protein"/>
    <property type="match status" value="1"/>
</dbReference>
<dbReference type="InterPro" id="IPR003593">
    <property type="entry name" value="AAA+_ATPase"/>
</dbReference>
<evidence type="ECO:0000256" key="19">
    <source>
        <dbReference type="SAM" id="Phobius"/>
    </source>
</evidence>
<keyword evidence="9 19" id="KW-0812">Transmembrane</keyword>
<dbReference type="Gene3D" id="3.90.70.10">
    <property type="entry name" value="Cysteine proteinases"/>
    <property type="match status" value="1"/>
</dbReference>
<reference evidence="23 24" key="1">
    <citation type="submission" date="2017-08" db="EMBL/GenBank/DDBJ databases">
        <title>The whole genome shortgun sequences of strain Leeuwenhoekiella nanhaiensis G18 from the South China Sea.</title>
        <authorList>
            <person name="Liu Q."/>
        </authorList>
    </citation>
    <scope>NUCLEOTIDE SEQUENCE [LARGE SCALE GENOMIC DNA]</scope>
    <source>
        <strain evidence="23 24">G18</strain>
    </source>
</reference>
<sequence length="1341" mass="152277">MKRFPTYRQPDSKDCGPTCLKIIAKHYGKSFSIQSLRSISETTRSGSNLLSLSEAAEQIGFRSIGVCINLEKLKEAPLPCILHWNKNHYVVLYKIKNDTFYISDPAHGLLKYSKSDFIKSWIGNNANDHTEEGIALLLEPTPKLYDSGFEEDHKFGFEFISKYLFQYKRFLVQLIIGLIAGSLLQIIFPFLTQSIVDVGIRNQDIQFIYLILIAQIFLFLGRTAIEVIRGWILLHLSTRLNISFISDFFIKLMNLPIAFFDTKMTGDILQRINDHRRIERILTSSSLNVLFSFVNLIIFGIVLAYYNLWIFVVFLGGSILYFLWIKLFLKKRADLDYKRFSQVSQEQSKTIELINGMQEIKLHNAEKQKRWGWEFLQARLFKISVEGLALEQYQQVGSNFINELKNILITVLSATLVIKGDITLGMMLAISYIVGQLNSPISQLINFVREYHDAKISLDRLGEIHNKENEEDTAQKISDINYKSDLKLQRVSFKYTGSDKLVLEDLDLLIPAKKVTAIVGVSGSGKSTLIKLLMKYYSPIEGDVLLGTHKLENVSQKTWRSACGVVMQEGYIFNDTIAHNIAIGEDYIDKNKLGKAVDIANIKDFIESLPLSYNTKIGIEGVGLSTGQKQRLLIARAVYKDPKYLFFDEATSALDANNEKTIIEKLNSFFEDRTVVVVAHRLSTVRHADQIVVLDQGKIIEIGNHHELIKQKGSYYNLYKNMEKYTKAGLFTDTQRKTPVFVRFSTVAGSKGSPDLARDVRGFAVKFYTEEGTWDLVGNNMPVFFIQDAMKFPDLIHSVKPEPNKEIPQAASAHDTFYDFVSRATETLHNHIWVMSDRGIPRSYRMMEGFGIHTFRFINKEGKSHFVKFHWKPVLGVHSVTWDEAVKINGADSDFHRRDLWDAIDDGQFPEWEFGIQVVPEEDEHKYDFDLLDPTKLIPEELVPVEIIGKMTLNKNPENFFAETEQVAFLPGHIVPGIDFTNDPLLQGRLFSYRDTQLSRLGSPNFHQIPINRPVVPSHNNQRDGHMQTEIPKGQTAYFPNSLSMGCPHLAKMAEGGFTHHQERIDAHKIRSRSTSFSDHYSQPALFYRSLAKWEQQHVADAYTFELGKCNHQEIQERMLWVISQIDQQLAEQVAGGLGLKIPKSIEQPVNQAIGADANIEDFQPRPKKEYLKKDPALSQAKTKFESIATRQIAVLAADGFDMKSFKPYKDALEKAGAVVKIVAPHGGSIKCDQDMKHMVTASVMTTESVLFDALLIPGGDASVKTLLKTGKFTKFIREAFKHCKAIAALGAGEEVLKNAGLPNYKKDKAVFINAESNKFIEGIAQHRNWDRMKHTDAIAV</sequence>
<dbReference type="PROSITE" id="PS50893">
    <property type="entry name" value="ABC_TRANSPORTER_2"/>
    <property type="match status" value="1"/>
</dbReference>
<evidence type="ECO:0000256" key="15">
    <source>
        <dbReference type="ARBA" id="ARBA00023002"/>
    </source>
</evidence>
<organism evidence="23 24">
    <name type="scientific">Leeuwenhoekiella nanhaiensis</name>
    <dbReference type="NCBI Taxonomy" id="1655491"/>
    <lineage>
        <taxon>Bacteria</taxon>
        <taxon>Pseudomonadati</taxon>
        <taxon>Bacteroidota</taxon>
        <taxon>Flavobacteriia</taxon>
        <taxon>Flavobacteriales</taxon>
        <taxon>Flavobacteriaceae</taxon>
        <taxon>Leeuwenhoekiella</taxon>
    </lineage>
</organism>
<dbReference type="GO" id="GO:0005886">
    <property type="term" value="C:plasma membrane"/>
    <property type="evidence" value="ECO:0007669"/>
    <property type="project" value="UniProtKB-SubCell"/>
</dbReference>
<evidence type="ECO:0000256" key="8">
    <source>
        <dbReference type="ARBA" id="ARBA00022617"/>
    </source>
</evidence>
<keyword evidence="18" id="KW-0376">Hydrogen peroxide</keyword>
<dbReference type="GO" id="GO:0004096">
    <property type="term" value="F:catalase activity"/>
    <property type="evidence" value="ECO:0007669"/>
    <property type="project" value="UniProtKB-EC"/>
</dbReference>
<evidence type="ECO:0000256" key="16">
    <source>
        <dbReference type="ARBA" id="ARBA00023004"/>
    </source>
</evidence>
<dbReference type="SUPFAM" id="SSF52540">
    <property type="entry name" value="P-loop containing nucleoside triphosphate hydrolases"/>
    <property type="match status" value="1"/>
</dbReference>
<feature type="transmembrane region" description="Helical" evidence="19">
    <location>
        <begin position="407"/>
        <end position="434"/>
    </location>
</feature>
<dbReference type="GO" id="GO:0006979">
    <property type="term" value="P:response to oxidative stress"/>
    <property type="evidence" value="ECO:0007669"/>
    <property type="project" value="InterPro"/>
</dbReference>
<dbReference type="Gene3D" id="2.40.180.10">
    <property type="entry name" value="Catalase core domain"/>
    <property type="match status" value="1"/>
</dbReference>
<dbReference type="OrthoDB" id="9760358at2"/>
<dbReference type="InterPro" id="IPR005074">
    <property type="entry name" value="Peptidase_C39"/>
</dbReference>
<dbReference type="Gene3D" id="1.20.1560.10">
    <property type="entry name" value="ABC transporter type 1, transmembrane domain"/>
    <property type="match status" value="1"/>
</dbReference>
<evidence type="ECO:0000313" key="24">
    <source>
        <dbReference type="Proteomes" id="UP000229433"/>
    </source>
</evidence>
<evidence type="ECO:0000256" key="17">
    <source>
        <dbReference type="ARBA" id="ARBA00023136"/>
    </source>
</evidence>
<evidence type="ECO:0000313" key="23">
    <source>
        <dbReference type="EMBL" id="PHQ30985.1"/>
    </source>
</evidence>
<evidence type="ECO:0000256" key="9">
    <source>
        <dbReference type="ARBA" id="ARBA00022692"/>
    </source>
</evidence>
<dbReference type="InterPro" id="IPR041399">
    <property type="entry name" value="Catalase_large_C"/>
</dbReference>
<feature type="transmembrane region" description="Helical" evidence="19">
    <location>
        <begin position="308"/>
        <end position="329"/>
    </location>
</feature>
<dbReference type="InterPro" id="IPR010582">
    <property type="entry name" value="Catalase_immune_responsive"/>
</dbReference>
<dbReference type="EMBL" id="NQXA01000001">
    <property type="protein sequence ID" value="PHQ30985.1"/>
    <property type="molecule type" value="Genomic_DNA"/>
</dbReference>
<dbReference type="GO" id="GO:0005829">
    <property type="term" value="C:cytosol"/>
    <property type="evidence" value="ECO:0007669"/>
    <property type="project" value="TreeGrafter"/>
</dbReference>
<evidence type="ECO:0000256" key="11">
    <source>
        <dbReference type="ARBA" id="ARBA00022741"/>
    </source>
</evidence>
<dbReference type="SMART" id="SM01060">
    <property type="entry name" value="Catalase"/>
    <property type="match status" value="1"/>
</dbReference>
<dbReference type="InterPro" id="IPR011614">
    <property type="entry name" value="Catalase_core"/>
</dbReference>
<dbReference type="PROSITE" id="PS00437">
    <property type="entry name" value="CATALASE_1"/>
    <property type="match status" value="1"/>
</dbReference>
<evidence type="ECO:0000256" key="7">
    <source>
        <dbReference type="ARBA" id="ARBA00022559"/>
    </source>
</evidence>
<dbReference type="GO" id="GO:0006508">
    <property type="term" value="P:proteolysis"/>
    <property type="evidence" value="ECO:0007669"/>
    <property type="project" value="InterPro"/>
</dbReference>
<keyword evidence="7" id="KW-0575">Peroxidase</keyword>
<evidence type="ECO:0000259" key="20">
    <source>
        <dbReference type="PROSITE" id="PS50893"/>
    </source>
</evidence>
<feature type="domain" description="Peptidase C39" evidence="22">
    <location>
        <begin position="9"/>
        <end position="128"/>
    </location>
</feature>
<dbReference type="GO" id="GO:0008233">
    <property type="term" value="F:peptidase activity"/>
    <property type="evidence" value="ECO:0007669"/>
    <property type="project" value="InterPro"/>
</dbReference>
<keyword evidence="24" id="KW-1185">Reference proteome</keyword>
<dbReference type="InterPro" id="IPR011527">
    <property type="entry name" value="ABC1_TM_dom"/>
</dbReference>
<evidence type="ECO:0000256" key="4">
    <source>
        <dbReference type="ARBA" id="ARBA00012314"/>
    </source>
</evidence>
<feature type="domain" description="ABC transporter" evidence="20">
    <location>
        <begin position="486"/>
        <end position="721"/>
    </location>
</feature>
<dbReference type="Gene3D" id="1.20.1370.20">
    <property type="match status" value="1"/>
</dbReference>
<dbReference type="InterPro" id="IPR002226">
    <property type="entry name" value="Catalase_haem_BS"/>
</dbReference>
<keyword evidence="5" id="KW-0813">Transport</keyword>
<evidence type="ECO:0000256" key="12">
    <source>
        <dbReference type="ARBA" id="ARBA00022840"/>
    </source>
</evidence>
<dbReference type="InterPro" id="IPR024712">
    <property type="entry name" value="Catalase_clade2"/>
</dbReference>
<gene>
    <name evidence="23" type="ORF">CJ305_01810</name>
</gene>
<keyword evidence="13" id="KW-0315">Glutamine amidotransferase</keyword>
<dbReference type="Pfam" id="PF00664">
    <property type="entry name" value="ABC_membrane"/>
    <property type="match status" value="1"/>
</dbReference>
<evidence type="ECO:0000256" key="1">
    <source>
        <dbReference type="ARBA" id="ARBA00001971"/>
    </source>
</evidence>
<dbReference type="InterPro" id="IPR020835">
    <property type="entry name" value="Catalase_sf"/>
</dbReference>
<keyword evidence="16" id="KW-0408">Iron</keyword>
<dbReference type="Pfam" id="PF18011">
    <property type="entry name" value="Catalase_C"/>
    <property type="match status" value="1"/>
</dbReference>
<evidence type="ECO:0000256" key="18">
    <source>
        <dbReference type="ARBA" id="ARBA00023324"/>
    </source>
</evidence>
<dbReference type="InterPro" id="IPR029062">
    <property type="entry name" value="Class_I_gatase-like"/>
</dbReference>
<dbReference type="SUPFAM" id="SSF52317">
    <property type="entry name" value="Class I glutamine amidotransferase-like"/>
    <property type="match status" value="1"/>
</dbReference>
<evidence type="ECO:0000256" key="14">
    <source>
        <dbReference type="ARBA" id="ARBA00022989"/>
    </source>
</evidence>
<dbReference type="CDD" id="cd03132">
    <property type="entry name" value="GATase1_catalase"/>
    <property type="match status" value="1"/>
</dbReference>
<keyword evidence="10" id="KW-0479">Metal-binding</keyword>
<dbReference type="Proteomes" id="UP000229433">
    <property type="component" value="Unassembled WGS sequence"/>
</dbReference>
<dbReference type="SUPFAM" id="SSF56634">
    <property type="entry name" value="Heme-dependent catalase-like"/>
    <property type="match status" value="1"/>
</dbReference>
<dbReference type="InterPro" id="IPR003439">
    <property type="entry name" value="ABC_transporter-like_ATP-bd"/>
</dbReference>
<dbReference type="InterPro" id="IPR018028">
    <property type="entry name" value="Catalase"/>
</dbReference>
<evidence type="ECO:0000256" key="5">
    <source>
        <dbReference type="ARBA" id="ARBA00022448"/>
    </source>
</evidence>
<dbReference type="Pfam" id="PF06628">
    <property type="entry name" value="Catalase-rel"/>
    <property type="match status" value="1"/>
</dbReference>
<dbReference type="CDD" id="cd02418">
    <property type="entry name" value="Peptidase_C39B"/>
    <property type="match status" value="1"/>
</dbReference>
<evidence type="ECO:0000256" key="3">
    <source>
        <dbReference type="ARBA" id="ARBA00010660"/>
    </source>
</evidence>
<dbReference type="PRINTS" id="PR00067">
    <property type="entry name" value="CATALASE"/>
</dbReference>
<evidence type="ECO:0000256" key="10">
    <source>
        <dbReference type="ARBA" id="ARBA00022723"/>
    </source>
</evidence>
<keyword evidence="17 19" id="KW-0472">Membrane</keyword>
<dbReference type="GO" id="GO:0016887">
    <property type="term" value="F:ATP hydrolysis activity"/>
    <property type="evidence" value="ECO:0007669"/>
    <property type="project" value="InterPro"/>
</dbReference>
<feature type="transmembrane region" description="Helical" evidence="19">
    <location>
        <begin position="281"/>
        <end position="302"/>
    </location>
</feature>
<dbReference type="Gene3D" id="3.40.50.880">
    <property type="match status" value="1"/>
</dbReference>
<dbReference type="GO" id="GO:0046872">
    <property type="term" value="F:metal ion binding"/>
    <property type="evidence" value="ECO:0007669"/>
    <property type="project" value="UniProtKB-KW"/>
</dbReference>
<dbReference type="Gene3D" id="1.20.1370.60">
    <property type="match status" value="1"/>
</dbReference>
<dbReference type="Gene3D" id="3.40.50.300">
    <property type="entry name" value="P-loop containing nucleotide triphosphate hydrolases"/>
    <property type="match status" value="1"/>
</dbReference>
<keyword evidence="14 19" id="KW-1133">Transmembrane helix</keyword>
<evidence type="ECO:0000256" key="2">
    <source>
        <dbReference type="ARBA" id="ARBA00004651"/>
    </source>
</evidence>
<keyword evidence="15" id="KW-0560">Oxidoreductase</keyword>
<dbReference type="Pfam" id="PF00005">
    <property type="entry name" value="ABC_tran"/>
    <property type="match status" value="1"/>
</dbReference>
<evidence type="ECO:0000256" key="13">
    <source>
        <dbReference type="ARBA" id="ARBA00022962"/>
    </source>
</evidence>
<dbReference type="InterPro" id="IPR036640">
    <property type="entry name" value="ABC1_TM_sf"/>
</dbReference>
<evidence type="ECO:0000256" key="6">
    <source>
        <dbReference type="ARBA" id="ARBA00022475"/>
    </source>
</evidence>
<keyword evidence="8" id="KW-0349">Heme</keyword>